<evidence type="ECO:0000256" key="1">
    <source>
        <dbReference type="SAM" id="MobiDB-lite"/>
    </source>
</evidence>
<reference key="2">
    <citation type="submission" date="2011-10" db="EMBL/GenBank/DDBJ databases">
        <title>The genome and transcriptome sequence of Clonorchis sinensis provide insights into the carcinogenic liver fluke.</title>
        <authorList>
            <person name="Wang X."/>
            <person name="Huang Y."/>
            <person name="Chen W."/>
            <person name="Liu H."/>
            <person name="Guo L."/>
            <person name="Chen Y."/>
            <person name="Luo F."/>
            <person name="Zhou W."/>
            <person name="Sun J."/>
            <person name="Mao Q."/>
            <person name="Liang P."/>
            <person name="Zhou C."/>
            <person name="Tian Y."/>
            <person name="Men J."/>
            <person name="Lv X."/>
            <person name="Huang L."/>
            <person name="Zhou J."/>
            <person name="Hu Y."/>
            <person name="Li R."/>
            <person name="Zhang F."/>
            <person name="Lei H."/>
            <person name="Li X."/>
            <person name="Hu X."/>
            <person name="Liang C."/>
            <person name="Xu J."/>
            <person name="Wu Z."/>
            <person name="Yu X."/>
        </authorList>
    </citation>
    <scope>NUCLEOTIDE SEQUENCE</scope>
    <source>
        <strain>Henan</strain>
    </source>
</reference>
<dbReference type="EMBL" id="DF143097">
    <property type="protein sequence ID" value="GAA50954.1"/>
    <property type="molecule type" value="Genomic_DNA"/>
</dbReference>
<feature type="region of interest" description="Disordered" evidence="1">
    <location>
        <begin position="1"/>
        <end position="23"/>
    </location>
</feature>
<feature type="compositionally biased region" description="Polar residues" evidence="1">
    <location>
        <begin position="1"/>
        <end position="20"/>
    </location>
</feature>
<evidence type="ECO:0000313" key="2">
    <source>
        <dbReference type="EMBL" id="GAA50954.1"/>
    </source>
</evidence>
<name>G7YDC0_CLOSI</name>
<dbReference type="Proteomes" id="UP000008909">
    <property type="component" value="Unassembled WGS sequence"/>
</dbReference>
<reference evidence="2" key="1">
    <citation type="journal article" date="2011" name="Genome Biol.">
        <title>The draft genome of the carcinogenic human liver fluke Clonorchis sinensis.</title>
        <authorList>
            <person name="Wang X."/>
            <person name="Chen W."/>
            <person name="Huang Y."/>
            <person name="Sun J."/>
            <person name="Men J."/>
            <person name="Liu H."/>
            <person name="Luo F."/>
            <person name="Guo L."/>
            <person name="Lv X."/>
            <person name="Deng C."/>
            <person name="Zhou C."/>
            <person name="Fan Y."/>
            <person name="Li X."/>
            <person name="Huang L."/>
            <person name="Hu Y."/>
            <person name="Liang C."/>
            <person name="Hu X."/>
            <person name="Xu J."/>
            <person name="Yu X."/>
        </authorList>
    </citation>
    <scope>NUCLEOTIDE SEQUENCE [LARGE SCALE GENOMIC DNA]</scope>
    <source>
        <strain evidence="2">Henan</strain>
    </source>
</reference>
<proteinExistence type="predicted"/>
<organism evidence="2 3">
    <name type="scientific">Clonorchis sinensis</name>
    <name type="common">Chinese liver fluke</name>
    <dbReference type="NCBI Taxonomy" id="79923"/>
    <lineage>
        <taxon>Eukaryota</taxon>
        <taxon>Metazoa</taxon>
        <taxon>Spiralia</taxon>
        <taxon>Lophotrochozoa</taxon>
        <taxon>Platyhelminthes</taxon>
        <taxon>Trematoda</taxon>
        <taxon>Digenea</taxon>
        <taxon>Opisthorchiida</taxon>
        <taxon>Opisthorchiata</taxon>
        <taxon>Opisthorchiidae</taxon>
        <taxon>Clonorchis</taxon>
    </lineage>
</organism>
<gene>
    <name evidence="2" type="ORF">CLF_105304</name>
</gene>
<protein>
    <submittedName>
        <fullName evidence="2">Uncharacterized protein</fullName>
    </submittedName>
</protein>
<dbReference type="AlphaFoldDB" id="G7YDC0"/>
<evidence type="ECO:0000313" key="3">
    <source>
        <dbReference type="Proteomes" id="UP000008909"/>
    </source>
</evidence>
<sequence length="216" mass="24437">MRRNVPSQKFSPGTARTSFQKKTEQLTHGSKLITFHEGIYNRTTGTQTICDQEGAQLASTGQVVVAIKKLTQNSLSRSFRRQLVHLKTVEKCHLLPSGDAYVAIVAFHRLQHKHSSDLPKFGQDRRHILYHNKTKPCITYSTEVVETSGDGCIRRACSGNLAVSRPPSVPWMARQLDTKKALQLNDYHYEVRFLKCDWKLLIVIGFLTANFLVDLG</sequence>
<keyword evidence="3" id="KW-1185">Reference proteome</keyword>
<accession>G7YDC0</accession>